<name>A0A1V0AIW1_9ACTN</name>
<dbReference type="PRINTS" id="PR00455">
    <property type="entry name" value="HTHTETR"/>
</dbReference>
<keyword evidence="5" id="KW-1185">Reference proteome</keyword>
<dbReference type="EMBL" id="CP017717">
    <property type="protein sequence ID" value="AQZ70160.1"/>
    <property type="molecule type" value="Genomic_DNA"/>
</dbReference>
<protein>
    <recommendedName>
        <fullName evidence="3">HTH tetR-type domain-containing protein</fullName>
    </recommendedName>
</protein>
<dbReference type="STRING" id="1909395.BKM31_05735"/>
<dbReference type="Gene3D" id="1.10.357.10">
    <property type="entry name" value="Tetracycline Repressor, domain 2"/>
    <property type="match status" value="1"/>
</dbReference>
<dbReference type="AlphaFoldDB" id="A0A1V0AIW1"/>
<accession>A0A1V0AIW1</accession>
<dbReference type="Proteomes" id="UP000190797">
    <property type="component" value="Chromosome"/>
</dbReference>
<dbReference type="GO" id="GO:0000976">
    <property type="term" value="F:transcription cis-regulatory region binding"/>
    <property type="evidence" value="ECO:0007669"/>
    <property type="project" value="TreeGrafter"/>
</dbReference>
<dbReference type="KEGG" id="noa:BKM31_05735"/>
<dbReference type="InterPro" id="IPR036271">
    <property type="entry name" value="Tet_transcr_reg_TetR-rel_C_sf"/>
</dbReference>
<dbReference type="SUPFAM" id="SSF48498">
    <property type="entry name" value="Tetracyclin repressor-like, C-terminal domain"/>
    <property type="match status" value="1"/>
</dbReference>
<feature type="domain" description="HTH tetR-type" evidence="3">
    <location>
        <begin position="2"/>
        <end position="62"/>
    </location>
</feature>
<evidence type="ECO:0000313" key="5">
    <source>
        <dbReference type="Proteomes" id="UP000190797"/>
    </source>
</evidence>
<gene>
    <name evidence="4" type="ORF">BKM31_05735</name>
</gene>
<dbReference type="SUPFAM" id="SSF46689">
    <property type="entry name" value="Homeodomain-like"/>
    <property type="match status" value="1"/>
</dbReference>
<sequence length="176" mass="18917">METTRAAIARVAARQFLEAGYGPTTMRGIAAELGIDPSLVIHHFKSKENLLLSILGPTPTVLDALDGPRETLGRRILEALLVSVGEGSLRFFAILTQVSDSEAVRARLREVFDEALIGPLRARLPHPDADLRARLAAAALRGLLYSIAIVEDDALTADGMPALIDRYAPAVQALLD</sequence>
<feature type="DNA-binding region" description="H-T-H motif" evidence="2">
    <location>
        <begin position="25"/>
        <end position="44"/>
    </location>
</feature>
<keyword evidence="1 2" id="KW-0238">DNA-binding</keyword>
<evidence type="ECO:0000313" key="4">
    <source>
        <dbReference type="EMBL" id="AQZ70160.1"/>
    </source>
</evidence>
<dbReference type="InterPro" id="IPR041678">
    <property type="entry name" value="TetR_C_16"/>
</dbReference>
<dbReference type="InterPro" id="IPR001647">
    <property type="entry name" value="HTH_TetR"/>
</dbReference>
<dbReference type="Pfam" id="PF17920">
    <property type="entry name" value="TetR_C_16"/>
    <property type="match status" value="1"/>
</dbReference>
<dbReference type="GO" id="GO:0003700">
    <property type="term" value="F:DNA-binding transcription factor activity"/>
    <property type="evidence" value="ECO:0007669"/>
    <property type="project" value="TreeGrafter"/>
</dbReference>
<dbReference type="PANTHER" id="PTHR30055:SF235">
    <property type="entry name" value="TRANSCRIPTIONAL REGULATORY PROTEIN"/>
    <property type="match status" value="1"/>
</dbReference>
<dbReference type="PROSITE" id="PS50977">
    <property type="entry name" value="HTH_TETR_2"/>
    <property type="match status" value="1"/>
</dbReference>
<dbReference type="InterPro" id="IPR009057">
    <property type="entry name" value="Homeodomain-like_sf"/>
</dbReference>
<evidence type="ECO:0000256" key="2">
    <source>
        <dbReference type="PROSITE-ProRule" id="PRU00335"/>
    </source>
</evidence>
<evidence type="ECO:0000259" key="3">
    <source>
        <dbReference type="PROSITE" id="PS50977"/>
    </source>
</evidence>
<dbReference type="Pfam" id="PF00440">
    <property type="entry name" value="TetR_N"/>
    <property type="match status" value="1"/>
</dbReference>
<organism evidence="4 5">
    <name type="scientific">[Actinomadura] parvosata subsp. kistnae</name>
    <dbReference type="NCBI Taxonomy" id="1909395"/>
    <lineage>
        <taxon>Bacteria</taxon>
        <taxon>Bacillati</taxon>
        <taxon>Actinomycetota</taxon>
        <taxon>Actinomycetes</taxon>
        <taxon>Streptosporangiales</taxon>
        <taxon>Streptosporangiaceae</taxon>
        <taxon>Nonomuraea</taxon>
    </lineage>
</organism>
<reference evidence="5" key="1">
    <citation type="journal article" date="2017" name="Med. Chem. Commun.">
        <title>Nonomuraea sp. ATCC 55076 harbours the largest actinomycete chromosome to date and the kistamicin biosynthetic gene cluster.</title>
        <authorList>
            <person name="Nazari B."/>
            <person name="Forneris C.C."/>
            <person name="Gibson M.I."/>
            <person name="Moon K."/>
            <person name="Schramma K.R."/>
            <person name="Seyedsayamdost M.R."/>
        </authorList>
    </citation>
    <scope>NUCLEOTIDE SEQUENCE [LARGE SCALE GENOMIC DNA]</scope>
    <source>
        <strain evidence="5">ATCC 55076</strain>
    </source>
</reference>
<dbReference type="PANTHER" id="PTHR30055">
    <property type="entry name" value="HTH-TYPE TRANSCRIPTIONAL REGULATOR RUTR"/>
    <property type="match status" value="1"/>
</dbReference>
<evidence type="ECO:0000256" key="1">
    <source>
        <dbReference type="ARBA" id="ARBA00023125"/>
    </source>
</evidence>
<dbReference type="InterPro" id="IPR050109">
    <property type="entry name" value="HTH-type_TetR-like_transc_reg"/>
</dbReference>
<proteinExistence type="predicted"/>